<keyword evidence="1" id="KW-1133">Transmembrane helix</keyword>
<dbReference type="STRING" id="947013.SAMN04488109_6010"/>
<evidence type="ECO:0000313" key="3">
    <source>
        <dbReference type="Proteomes" id="UP000184212"/>
    </source>
</evidence>
<organism evidence="2 3">
    <name type="scientific">Chryseolinea serpens</name>
    <dbReference type="NCBI Taxonomy" id="947013"/>
    <lineage>
        <taxon>Bacteria</taxon>
        <taxon>Pseudomonadati</taxon>
        <taxon>Bacteroidota</taxon>
        <taxon>Cytophagia</taxon>
        <taxon>Cytophagales</taxon>
        <taxon>Fulvivirgaceae</taxon>
        <taxon>Chryseolinea</taxon>
    </lineage>
</organism>
<dbReference type="OrthoDB" id="639802at2"/>
<evidence type="ECO:0000313" key="2">
    <source>
        <dbReference type="EMBL" id="SHH90910.1"/>
    </source>
</evidence>
<dbReference type="Proteomes" id="UP000184212">
    <property type="component" value="Unassembled WGS sequence"/>
</dbReference>
<evidence type="ECO:0000256" key="1">
    <source>
        <dbReference type="SAM" id="Phobius"/>
    </source>
</evidence>
<sequence>MDNEKQHLDKCRQQIEEKVGWGPGAEWQNQDFEALSARIYKETKVSLSVSTLKRLWGKIRYEGTPNMGTLNALAQFVGYENWRAFTVNGFGPPSNGATTKNGVATKEKTTSTRSNIPKAAGIIIAVGIAASMFWWISSRPKTLKYDHIVFSSQPVTNTVPNTVIFNYNAKDSNADSVFIQQSWDPQRRFRVDKNLTEYTSTYYLPGYYSAKLVLNATVVAAHDVFIESNGWLATIDREPIPLYMSEDKILHDGILQVNDDFFTQQKIDLEKEGLWTSFFRVMKNEVVSDTAFQMDVTLKNTFGKGALVCQKTQIVLMGNTGAILIPLSIKGCVGELFLQTDESHDGKTNDLSAFGVDFLDWVTVQCRVKDKKISIRVNDVPAFEGDYKNGIGHVVGTRIMFAGTGAVKDFAMKKI</sequence>
<name>A0A1M5WTZ7_9BACT</name>
<keyword evidence="1" id="KW-0472">Membrane</keyword>
<dbReference type="AlphaFoldDB" id="A0A1M5WTZ7"/>
<keyword evidence="3" id="KW-1185">Reference proteome</keyword>
<reference evidence="2 3" key="1">
    <citation type="submission" date="2016-11" db="EMBL/GenBank/DDBJ databases">
        <authorList>
            <person name="Jaros S."/>
            <person name="Januszkiewicz K."/>
            <person name="Wedrychowicz H."/>
        </authorList>
    </citation>
    <scope>NUCLEOTIDE SEQUENCE [LARGE SCALE GENOMIC DNA]</scope>
    <source>
        <strain evidence="2 3">DSM 24574</strain>
    </source>
</reference>
<protein>
    <submittedName>
        <fullName evidence="2">Uncharacterized protein</fullName>
    </submittedName>
</protein>
<accession>A0A1M5WTZ7</accession>
<dbReference type="RefSeq" id="WP_073142019.1">
    <property type="nucleotide sequence ID" value="NZ_FQWQ01000005.1"/>
</dbReference>
<gene>
    <name evidence="2" type="ORF">SAMN04488109_6010</name>
</gene>
<keyword evidence="1" id="KW-0812">Transmembrane</keyword>
<feature type="transmembrane region" description="Helical" evidence="1">
    <location>
        <begin position="116"/>
        <end position="136"/>
    </location>
</feature>
<proteinExistence type="predicted"/>
<dbReference type="EMBL" id="FQWQ01000005">
    <property type="protein sequence ID" value="SHH90910.1"/>
    <property type="molecule type" value="Genomic_DNA"/>
</dbReference>